<organism evidence="2 3">
    <name type="scientific">Microbacterium elymi</name>
    <dbReference type="NCBI Taxonomy" id="2909587"/>
    <lineage>
        <taxon>Bacteria</taxon>
        <taxon>Bacillati</taxon>
        <taxon>Actinomycetota</taxon>
        <taxon>Actinomycetes</taxon>
        <taxon>Micrococcales</taxon>
        <taxon>Microbacteriaceae</taxon>
        <taxon>Microbacterium</taxon>
    </lineage>
</organism>
<dbReference type="EMBL" id="CP091139">
    <property type="protein sequence ID" value="UUT36652.1"/>
    <property type="molecule type" value="Genomic_DNA"/>
</dbReference>
<name>A0ABY5NNA6_9MICO</name>
<dbReference type="Proteomes" id="UP001054811">
    <property type="component" value="Chromosome"/>
</dbReference>
<dbReference type="RefSeq" id="WP_259613317.1">
    <property type="nucleotide sequence ID" value="NZ_CP091139.2"/>
</dbReference>
<protein>
    <submittedName>
        <fullName evidence="2">TetR family transcriptional regulator C-terminal domain-containing protein</fullName>
    </submittedName>
</protein>
<proteinExistence type="predicted"/>
<dbReference type="InterPro" id="IPR036271">
    <property type="entry name" value="Tet_transcr_reg_TetR-rel_C_sf"/>
</dbReference>
<sequence length="73" mass="7605">MFTAALERRRQDGLLSPDVDPEALARAFQAVADGLQLQWMLEPDVDMAAVVDALFTALLGPADAGAPATPAPG</sequence>
<dbReference type="Pfam" id="PF13977">
    <property type="entry name" value="TetR_C_6"/>
    <property type="match status" value="1"/>
</dbReference>
<dbReference type="InterPro" id="IPR039538">
    <property type="entry name" value="BetI_C"/>
</dbReference>
<keyword evidence="3" id="KW-1185">Reference proteome</keyword>
<reference evidence="2" key="1">
    <citation type="submission" date="2022-01" db="EMBL/GenBank/DDBJ databases">
        <title>Microbacterium eymi and Microbacterium rhizovicinus sp. nov., isolated from the rhizospheric soil of Elymus tsukushiensis, a plant native to the Dokdo Islands, Republic of Korea.</title>
        <authorList>
            <person name="Hwang Y.J."/>
        </authorList>
    </citation>
    <scope>NUCLEOTIDE SEQUENCE</scope>
    <source>
        <strain evidence="2">KUDC0405</strain>
    </source>
</reference>
<evidence type="ECO:0000259" key="1">
    <source>
        <dbReference type="Pfam" id="PF13977"/>
    </source>
</evidence>
<gene>
    <name evidence="2" type="ORF">L2X98_29375</name>
</gene>
<dbReference type="Gene3D" id="1.10.357.10">
    <property type="entry name" value="Tetracycline Repressor, domain 2"/>
    <property type="match status" value="1"/>
</dbReference>
<evidence type="ECO:0000313" key="2">
    <source>
        <dbReference type="EMBL" id="UUT36652.1"/>
    </source>
</evidence>
<accession>A0ABY5NNA6</accession>
<evidence type="ECO:0000313" key="3">
    <source>
        <dbReference type="Proteomes" id="UP001054811"/>
    </source>
</evidence>
<dbReference type="SUPFAM" id="SSF48498">
    <property type="entry name" value="Tetracyclin repressor-like, C-terminal domain"/>
    <property type="match status" value="1"/>
</dbReference>
<feature type="domain" description="BetI-type transcriptional repressor C-terminal" evidence="1">
    <location>
        <begin position="3"/>
        <end position="55"/>
    </location>
</feature>